<evidence type="ECO:0000313" key="2">
    <source>
        <dbReference type="Proteomes" id="UP000218287"/>
    </source>
</evidence>
<accession>A0A1Z4GG89</accession>
<organism evidence="1 2">
    <name type="scientific">Anabaenopsis circularis NIES-21</name>
    <dbReference type="NCBI Taxonomy" id="1085406"/>
    <lineage>
        <taxon>Bacteria</taxon>
        <taxon>Bacillati</taxon>
        <taxon>Cyanobacteriota</taxon>
        <taxon>Cyanophyceae</taxon>
        <taxon>Nostocales</taxon>
        <taxon>Nodulariaceae</taxon>
        <taxon>Anabaenopsis</taxon>
    </lineage>
</organism>
<name>A0A1Z4GG89_9CYAN</name>
<evidence type="ECO:0000313" key="1">
    <source>
        <dbReference type="EMBL" id="BAY16358.1"/>
    </source>
</evidence>
<protein>
    <submittedName>
        <fullName evidence="1">Uncharacterized protein</fullName>
    </submittedName>
</protein>
<dbReference type="AlphaFoldDB" id="A0A1Z4GG89"/>
<keyword evidence="2" id="KW-1185">Reference proteome</keyword>
<reference evidence="1 2" key="1">
    <citation type="submission" date="2017-06" db="EMBL/GenBank/DDBJ databases">
        <title>Genome sequencing of cyanobaciteial culture collection at National Institute for Environmental Studies (NIES).</title>
        <authorList>
            <person name="Hirose Y."/>
            <person name="Shimura Y."/>
            <person name="Fujisawa T."/>
            <person name="Nakamura Y."/>
            <person name="Kawachi M."/>
        </authorList>
    </citation>
    <scope>NUCLEOTIDE SEQUENCE [LARGE SCALE GENOMIC DNA]</scope>
    <source>
        <strain evidence="1 2">NIES-21</strain>
    </source>
</reference>
<dbReference type="Proteomes" id="UP000218287">
    <property type="component" value="Chromosome"/>
</dbReference>
<gene>
    <name evidence="1" type="ORF">NIES21_21840</name>
</gene>
<dbReference type="OrthoDB" id="516044at2"/>
<sequence>MQELKFKSGNIYEFVDRNEIPVFSQLRYVETIFNPASKEICLHFEVSEDGCEHPQDIYFSQSGIDQQIGGIFEASEYQVRYEY</sequence>
<dbReference type="EMBL" id="AP018174">
    <property type="protein sequence ID" value="BAY16358.1"/>
    <property type="molecule type" value="Genomic_DNA"/>
</dbReference>
<proteinExistence type="predicted"/>